<protein>
    <submittedName>
        <fullName evidence="2">Flp family type IVb pilin</fullName>
    </submittedName>
</protein>
<evidence type="ECO:0000313" key="3">
    <source>
        <dbReference type="Proteomes" id="UP001595462"/>
    </source>
</evidence>
<dbReference type="InterPro" id="IPR007047">
    <property type="entry name" value="Flp_Fap"/>
</dbReference>
<accession>A0ABV7EWL9</accession>
<reference evidence="3" key="1">
    <citation type="journal article" date="2019" name="Int. J. Syst. Evol. Microbiol.">
        <title>The Global Catalogue of Microorganisms (GCM) 10K type strain sequencing project: providing services to taxonomists for standard genome sequencing and annotation.</title>
        <authorList>
            <consortium name="The Broad Institute Genomics Platform"/>
            <consortium name="The Broad Institute Genome Sequencing Center for Infectious Disease"/>
            <person name="Wu L."/>
            <person name="Ma J."/>
        </authorList>
    </citation>
    <scope>NUCLEOTIDE SEQUENCE [LARGE SCALE GENOMIC DNA]</scope>
    <source>
        <strain evidence="3">KCTC 52640</strain>
    </source>
</reference>
<name>A0ABV7EWL9_9GAMM</name>
<proteinExistence type="predicted"/>
<dbReference type="Proteomes" id="UP001595462">
    <property type="component" value="Unassembled WGS sequence"/>
</dbReference>
<organism evidence="2 3">
    <name type="scientific">Salinisphaera aquimarina</name>
    <dbReference type="NCBI Taxonomy" id="2094031"/>
    <lineage>
        <taxon>Bacteria</taxon>
        <taxon>Pseudomonadati</taxon>
        <taxon>Pseudomonadota</taxon>
        <taxon>Gammaproteobacteria</taxon>
        <taxon>Salinisphaerales</taxon>
        <taxon>Salinisphaeraceae</taxon>
        <taxon>Salinisphaera</taxon>
    </lineage>
</organism>
<evidence type="ECO:0000313" key="2">
    <source>
        <dbReference type="EMBL" id="MFC3106007.1"/>
    </source>
</evidence>
<keyword evidence="1" id="KW-0472">Membrane</keyword>
<gene>
    <name evidence="2" type="ORF">ACFOSU_19225</name>
</gene>
<dbReference type="Pfam" id="PF04964">
    <property type="entry name" value="Flp_Fap"/>
    <property type="match status" value="1"/>
</dbReference>
<keyword evidence="1" id="KW-1133">Transmembrane helix</keyword>
<dbReference type="RefSeq" id="WP_380691564.1">
    <property type="nucleotide sequence ID" value="NZ_JBHRSS010000009.1"/>
</dbReference>
<sequence>MLTFIRYVMSNPAHCTPVAFHRQRGATLIEYVLIVAVIALAVFAASQTGLVTAIQGVFTDAQSCIGGTCS</sequence>
<evidence type="ECO:0000256" key="1">
    <source>
        <dbReference type="SAM" id="Phobius"/>
    </source>
</evidence>
<keyword evidence="3" id="KW-1185">Reference proteome</keyword>
<comment type="caution">
    <text evidence="2">The sequence shown here is derived from an EMBL/GenBank/DDBJ whole genome shotgun (WGS) entry which is preliminary data.</text>
</comment>
<dbReference type="EMBL" id="JBHRSS010000009">
    <property type="protein sequence ID" value="MFC3106007.1"/>
    <property type="molecule type" value="Genomic_DNA"/>
</dbReference>
<keyword evidence="1" id="KW-0812">Transmembrane</keyword>
<feature type="transmembrane region" description="Helical" evidence="1">
    <location>
        <begin position="31"/>
        <end position="54"/>
    </location>
</feature>